<keyword evidence="1" id="KW-1133">Transmembrane helix</keyword>
<evidence type="ECO:0000259" key="2">
    <source>
        <dbReference type="Pfam" id="PF01970"/>
    </source>
</evidence>
<dbReference type="AlphaFoldDB" id="A0AAV3S8F6"/>
<gene>
    <name evidence="3" type="ORF">GCM10009066_15370</name>
</gene>
<sequence length="415" mass="41224">MYAFGVHLGLETQSAAVALACVVVGVALGTCSGLTPGLHVNTLAILLAAAAPVLPGPARGVAITLLVAGVVHSILDVVPALALGVPDAAMAPSTLPGHRLVLDGRGREALRLSALGSGAAALLACLLGWPVTLLVRPLAPAVRAHLSVLLAAVVVFLVLTEPTRRRRVGACLAFALTGAFGLVALDLPVHPLLGDGDLLMPAFAGLFGLPVLLTALRGHGPPAQADAVIRAPKRTTSLAALAGAVAGAAVSYVAGVSSAVAAVVALAALPRLDEATGDRAFLVATSGVNTSNTIFALFAFVALGEAHTGVVVALDRSAAPLDLPLYVACLLLAAAIGVVLVVAVGERYLATVTALPTAWVCAGACALVAILSVVLAGPIGLAVLAGATLLGFVPPHFGARRVHLMGVLVVPVCLA</sequence>
<name>A0AAV3S8F6_9EURY</name>
<feature type="transmembrane region" description="Helical" evidence="1">
    <location>
        <begin position="141"/>
        <end position="159"/>
    </location>
</feature>
<accession>A0AAV3S8F6</accession>
<keyword evidence="4" id="KW-1185">Reference proteome</keyword>
<reference evidence="3 4" key="1">
    <citation type="journal article" date="2019" name="Int. J. Syst. Evol. Microbiol.">
        <title>The Global Catalogue of Microorganisms (GCM) 10K type strain sequencing project: providing services to taxonomists for standard genome sequencing and annotation.</title>
        <authorList>
            <consortium name="The Broad Institute Genomics Platform"/>
            <consortium name="The Broad Institute Genome Sequencing Center for Infectious Disease"/>
            <person name="Wu L."/>
            <person name="Ma J."/>
        </authorList>
    </citation>
    <scope>NUCLEOTIDE SEQUENCE [LARGE SCALE GENOMIC DNA]</scope>
    <source>
        <strain evidence="3 4">JCM 16330</strain>
    </source>
</reference>
<dbReference type="PANTHER" id="PTHR42204:SF1">
    <property type="entry name" value="INTEGRAL MEMBRANE PROTEIN"/>
    <property type="match status" value="1"/>
</dbReference>
<feature type="transmembrane region" description="Helical" evidence="1">
    <location>
        <begin position="237"/>
        <end position="268"/>
    </location>
</feature>
<feature type="transmembrane region" description="Helical" evidence="1">
    <location>
        <begin position="109"/>
        <end position="129"/>
    </location>
</feature>
<feature type="transmembrane region" description="Helical" evidence="1">
    <location>
        <begin position="323"/>
        <end position="345"/>
    </location>
</feature>
<dbReference type="Pfam" id="PF01970">
    <property type="entry name" value="TctA"/>
    <property type="match status" value="1"/>
</dbReference>
<keyword evidence="1" id="KW-0472">Membrane</keyword>
<feature type="transmembrane region" description="Helical" evidence="1">
    <location>
        <begin position="357"/>
        <end position="390"/>
    </location>
</feature>
<dbReference type="RefSeq" id="WP_211311908.1">
    <property type="nucleotide sequence ID" value="NZ_BAAABL010000044.1"/>
</dbReference>
<feature type="transmembrane region" description="Helical" evidence="1">
    <location>
        <begin position="198"/>
        <end position="216"/>
    </location>
</feature>
<evidence type="ECO:0000256" key="1">
    <source>
        <dbReference type="SAM" id="Phobius"/>
    </source>
</evidence>
<organism evidence="3 4">
    <name type="scientific">Halarchaeum salinum</name>
    <dbReference type="NCBI Taxonomy" id="489912"/>
    <lineage>
        <taxon>Archaea</taxon>
        <taxon>Methanobacteriati</taxon>
        <taxon>Methanobacteriota</taxon>
        <taxon>Stenosarchaea group</taxon>
        <taxon>Halobacteria</taxon>
        <taxon>Halobacteriales</taxon>
        <taxon>Halobacteriaceae</taxon>
    </lineage>
</organism>
<feature type="transmembrane region" description="Helical" evidence="1">
    <location>
        <begin position="171"/>
        <end position="192"/>
    </location>
</feature>
<comment type="caution">
    <text evidence="3">The sequence shown here is derived from an EMBL/GenBank/DDBJ whole genome shotgun (WGS) entry which is preliminary data.</text>
</comment>
<dbReference type="InterPro" id="IPR002823">
    <property type="entry name" value="DUF112_TM"/>
</dbReference>
<feature type="transmembrane region" description="Helical" evidence="1">
    <location>
        <begin position="12"/>
        <end position="31"/>
    </location>
</feature>
<proteinExistence type="predicted"/>
<keyword evidence="1" id="KW-0812">Transmembrane</keyword>
<feature type="domain" description="DUF112" evidence="2">
    <location>
        <begin position="19"/>
        <end position="405"/>
    </location>
</feature>
<evidence type="ECO:0000313" key="3">
    <source>
        <dbReference type="EMBL" id="GAA0302227.1"/>
    </source>
</evidence>
<dbReference type="EMBL" id="BAAABL010000044">
    <property type="protein sequence ID" value="GAA0302227.1"/>
    <property type="molecule type" value="Genomic_DNA"/>
</dbReference>
<dbReference type="PANTHER" id="PTHR42204">
    <property type="entry name" value="INTEGRAL MEMBRANE PROTEIN"/>
    <property type="match status" value="1"/>
</dbReference>
<dbReference type="Proteomes" id="UP001500837">
    <property type="component" value="Unassembled WGS sequence"/>
</dbReference>
<evidence type="ECO:0000313" key="4">
    <source>
        <dbReference type="Proteomes" id="UP001500837"/>
    </source>
</evidence>
<feature type="transmembrane region" description="Helical" evidence="1">
    <location>
        <begin position="280"/>
        <end position="303"/>
    </location>
</feature>
<protein>
    <submittedName>
        <fullName evidence="3">Tripartite tricarboxylate transporter permease</fullName>
    </submittedName>
</protein>